<evidence type="ECO:0000256" key="1">
    <source>
        <dbReference type="SAM" id="MobiDB-lite"/>
    </source>
</evidence>
<feature type="compositionally biased region" description="Acidic residues" evidence="1">
    <location>
        <begin position="169"/>
        <end position="182"/>
    </location>
</feature>
<feature type="transmembrane region" description="Helical" evidence="2">
    <location>
        <begin position="91"/>
        <end position="111"/>
    </location>
</feature>
<evidence type="ECO:0000256" key="2">
    <source>
        <dbReference type="SAM" id="Phobius"/>
    </source>
</evidence>
<evidence type="ECO:0000313" key="3">
    <source>
        <dbReference type="Proteomes" id="UP000695000"/>
    </source>
</evidence>
<evidence type="ECO:0000313" key="4">
    <source>
        <dbReference type="RefSeq" id="XP_017775501.1"/>
    </source>
</evidence>
<keyword evidence="2" id="KW-0812">Transmembrane</keyword>
<proteinExistence type="predicted"/>
<feature type="transmembrane region" description="Helical" evidence="2">
    <location>
        <begin position="123"/>
        <end position="142"/>
    </location>
</feature>
<feature type="region of interest" description="Disordered" evidence="1">
    <location>
        <begin position="139"/>
        <end position="182"/>
    </location>
</feature>
<dbReference type="GeneID" id="108561897"/>
<protein>
    <submittedName>
        <fullName evidence="4">Uncharacterized protein LOC108561897</fullName>
    </submittedName>
</protein>
<organism evidence="3 4">
    <name type="scientific">Nicrophorus vespilloides</name>
    <name type="common">Boreal carrion beetle</name>
    <dbReference type="NCBI Taxonomy" id="110193"/>
    <lineage>
        <taxon>Eukaryota</taxon>
        <taxon>Metazoa</taxon>
        <taxon>Ecdysozoa</taxon>
        <taxon>Arthropoda</taxon>
        <taxon>Hexapoda</taxon>
        <taxon>Insecta</taxon>
        <taxon>Pterygota</taxon>
        <taxon>Neoptera</taxon>
        <taxon>Endopterygota</taxon>
        <taxon>Coleoptera</taxon>
        <taxon>Polyphaga</taxon>
        <taxon>Staphyliniformia</taxon>
        <taxon>Silphidae</taxon>
        <taxon>Nicrophorinae</taxon>
        <taxon>Nicrophorus</taxon>
    </lineage>
</organism>
<dbReference type="RefSeq" id="XP_017775501.1">
    <property type="nucleotide sequence ID" value="XM_017920012.1"/>
</dbReference>
<keyword evidence="2" id="KW-0472">Membrane</keyword>
<feature type="compositionally biased region" description="Basic residues" evidence="1">
    <location>
        <begin position="142"/>
        <end position="160"/>
    </location>
</feature>
<reference evidence="4" key="1">
    <citation type="submission" date="2025-08" db="UniProtKB">
        <authorList>
            <consortium name="RefSeq"/>
        </authorList>
    </citation>
    <scope>IDENTIFICATION</scope>
    <source>
        <tissue evidence="4">Whole Larva</tissue>
    </source>
</reference>
<name>A0ABM1MLQ1_NICVS</name>
<keyword evidence="3" id="KW-1185">Reference proteome</keyword>
<keyword evidence="2" id="KW-1133">Transmembrane helix</keyword>
<sequence>MMLLLFLLLSPVQPQHLSSSFDVRTLSELPMSKLLKVKNTFELNDVEEVVPKEELVLGVPMALKRILKNPLKRGDYGGVESADGKKGMQSVFQMSVTTLAFLAFGGYLLCLIVQSLKGKGKKVVMMMIPVSSTMASVTMANLRRRRRRRRRPLKIRRPRPKRETHSDPETDEDEDDIVDDEGRDDFAPDVDPHYMFDALVHLSEAYTQYHTTNYRHLNQTFLRFRR</sequence>
<dbReference type="Proteomes" id="UP000695000">
    <property type="component" value="Unplaced"/>
</dbReference>
<gene>
    <name evidence="4" type="primary">LOC108561897</name>
</gene>
<accession>A0ABM1MLQ1</accession>